<reference evidence="2 3" key="1">
    <citation type="journal article" date="2021" name="Commun. Biol.">
        <title>The genome of Shorea leprosula (Dipterocarpaceae) highlights the ecological relevance of drought in aseasonal tropical rainforests.</title>
        <authorList>
            <person name="Ng K.K.S."/>
            <person name="Kobayashi M.J."/>
            <person name="Fawcett J.A."/>
            <person name="Hatakeyama M."/>
            <person name="Paape T."/>
            <person name="Ng C.H."/>
            <person name="Ang C.C."/>
            <person name="Tnah L.H."/>
            <person name="Lee C.T."/>
            <person name="Nishiyama T."/>
            <person name="Sese J."/>
            <person name="O'Brien M.J."/>
            <person name="Copetti D."/>
            <person name="Mohd Noor M.I."/>
            <person name="Ong R.C."/>
            <person name="Putra M."/>
            <person name="Sireger I.Z."/>
            <person name="Indrioko S."/>
            <person name="Kosugi Y."/>
            <person name="Izuno A."/>
            <person name="Isagi Y."/>
            <person name="Lee S.L."/>
            <person name="Shimizu K.K."/>
        </authorList>
    </citation>
    <scope>NUCLEOTIDE SEQUENCE [LARGE SCALE GENOMIC DNA]</scope>
    <source>
        <strain evidence="2">214</strain>
    </source>
</reference>
<evidence type="ECO:0000313" key="3">
    <source>
        <dbReference type="Proteomes" id="UP001054252"/>
    </source>
</evidence>
<feature type="region of interest" description="Disordered" evidence="1">
    <location>
        <begin position="1"/>
        <end position="24"/>
    </location>
</feature>
<accession>A0AAV5I9M0</accession>
<dbReference type="AlphaFoldDB" id="A0AAV5I9M0"/>
<dbReference type="Proteomes" id="UP001054252">
    <property type="component" value="Unassembled WGS sequence"/>
</dbReference>
<evidence type="ECO:0000256" key="1">
    <source>
        <dbReference type="SAM" id="MobiDB-lite"/>
    </source>
</evidence>
<protein>
    <submittedName>
        <fullName evidence="2">Uncharacterized protein</fullName>
    </submittedName>
</protein>
<sequence length="84" mass="9534">MTEKLLLYKSGRTRRDPRDPTKNGVGLCEVTTSYDLSISRFCSSFLPPASSKEAQPPTHLPLRNRNSDLLCPVLFRRLLFIVLV</sequence>
<comment type="caution">
    <text evidence="2">The sequence shown here is derived from an EMBL/GenBank/DDBJ whole genome shotgun (WGS) entry which is preliminary data.</text>
</comment>
<gene>
    <name evidence="2" type="ORF">SLEP1_g10920</name>
</gene>
<dbReference type="EMBL" id="BPVZ01000012">
    <property type="protein sequence ID" value="GKU97837.1"/>
    <property type="molecule type" value="Genomic_DNA"/>
</dbReference>
<name>A0AAV5I9M0_9ROSI</name>
<organism evidence="2 3">
    <name type="scientific">Rubroshorea leprosula</name>
    <dbReference type="NCBI Taxonomy" id="152421"/>
    <lineage>
        <taxon>Eukaryota</taxon>
        <taxon>Viridiplantae</taxon>
        <taxon>Streptophyta</taxon>
        <taxon>Embryophyta</taxon>
        <taxon>Tracheophyta</taxon>
        <taxon>Spermatophyta</taxon>
        <taxon>Magnoliopsida</taxon>
        <taxon>eudicotyledons</taxon>
        <taxon>Gunneridae</taxon>
        <taxon>Pentapetalae</taxon>
        <taxon>rosids</taxon>
        <taxon>malvids</taxon>
        <taxon>Malvales</taxon>
        <taxon>Dipterocarpaceae</taxon>
        <taxon>Rubroshorea</taxon>
    </lineage>
</organism>
<proteinExistence type="predicted"/>
<evidence type="ECO:0000313" key="2">
    <source>
        <dbReference type="EMBL" id="GKU97837.1"/>
    </source>
</evidence>
<keyword evidence="3" id="KW-1185">Reference proteome</keyword>